<dbReference type="Proteomes" id="UP000248012">
    <property type="component" value="Unassembled WGS sequence"/>
</dbReference>
<dbReference type="InterPro" id="IPR006016">
    <property type="entry name" value="UspA"/>
</dbReference>
<evidence type="ECO:0000256" key="1">
    <source>
        <dbReference type="ARBA" id="ARBA00008791"/>
    </source>
</evidence>
<protein>
    <submittedName>
        <fullName evidence="3">Universal stress protein</fullName>
    </submittedName>
</protein>
<dbReference type="AlphaFoldDB" id="A0A2V4NMZ0"/>
<dbReference type="CDD" id="cd00293">
    <property type="entry name" value="USP-like"/>
    <property type="match status" value="1"/>
</dbReference>
<keyword evidence="4" id="KW-1185">Reference proteome</keyword>
<evidence type="ECO:0000313" key="4">
    <source>
        <dbReference type="Proteomes" id="UP000248012"/>
    </source>
</evidence>
<proteinExistence type="inferred from homology"/>
<reference evidence="3 4" key="1">
    <citation type="submission" date="2018-05" db="EMBL/GenBank/DDBJ databases">
        <title>Oceanovita maritima gen. nov., sp. nov., a marine bacterium in the family Rhodobacteraceae isolated from surface seawater of Lundu port Xiamen, China.</title>
        <authorList>
            <person name="Hetharua B.H."/>
            <person name="Min D."/>
            <person name="Liao H."/>
            <person name="Tian Y."/>
        </authorList>
    </citation>
    <scope>NUCLEOTIDE SEQUENCE [LARGE SCALE GENOMIC DNA]</scope>
    <source>
        <strain evidence="3 4">FSX-11</strain>
    </source>
</reference>
<comment type="similarity">
    <text evidence="1">Belongs to the universal stress protein A family.</text>
</comment>
<dbReference type="InterPro" id="IPR014729">
    <property type="entry name" value="Rossmann-like_a/b/a_fold"/>
</dbReference>
<evidence type="ECO:0000259" key="2">
    <source>
        <dbReference type="Pfam" id="PF00582"/>
    </source>
</evidence>
<feature type="domain" description="UspA" evidence="2">
    <location>
        <begin position="1"/>
        <end position="138"/>
    </location>
</feature>
<evidence type="ECO:0000313" key="3">
    <source>
        <dbReference type="EMBL" id="PYC47697.1"/>
    </source>
</evidence>
<dbReference type="OrthoDB" id="5564966at2"/>
<dbReference type="PANTHER" id="PTHR46268:SF6">
    <property type="entry name" value="UNIVERSAL STRESS PROTEIN UP12"/>
    <property type="match status" value="1"/>
</dbReference>
<sequence length="152" mass="16427">MYTTILLCYDGSREGRLALREGAKLAQITGAAVYLLAVVEKASGSMMALAADAEALRRQQADFEAILEEGRQRLTAMGLAPVVRLEFGDPVATITRIAGEVGADLVIAGHHRDGFWSHWLRRSITGGLGDSLDCSLLLAQKVVEDSELFPKK</sequence>
<organism evidence="3 4">
    <name type="scientific">Litorivita pollutaquae</name>
    <dbReference type="NCBI Taxonomy" id="2200892"/>
    <lineage>
        <taxon>Bacteria</taxon>
        <taxon>Pseudomonadati</taxon>
        <taxon>Pseudomonadota</taxon>
        <taxon>Alphaproteobacteria</taxon>
        <taxon>Rhodobacterales</taxon>
        <taxon>Paracoccaceae</taxon>
        <taxon>Litorivita</taxon>
    </lineage>
</organism>
<dbReference type="EMBL" id="QFVT01000005">
    <property type="protein sequence ID" value="PYC47697.1"/>
    <property type="molecule type" value="Genomic_DNA"/>
</dbReference>
<dbReference type="SUPFAM" id="SSF52402">
    <property type="entry name" value="Adenine nucleotide alpha hydrolases-like"/>
    <property type="match status" value="1"/>
</dbReference>
<gene>
    <name evidence="3" type="ORF">DI396_09725</name>
</gene>
<name>A0A2V4NMZ0_9RHOB</name>
<dbReference type="Pfam" id="PF00582">
    <property type="entry name" value="Usp"/>
    <property type="match status" value="1"/>
</dbReference>
<accession>A0A2V4NMZ0</accession>
<dbReference type="PANTHER" id="PTHR46268">
    <property type="entry name" value="STRESS RESPONSE PROTEIN NHAX"/>
    <property type="match status" value="1"/>
</dbReference>
<dbReference type="Gene3D" id="3.40.50.620">
    <property type="entry name" value="HUPs"/>
    <property type="match status" value="1"/>
</dbReference>
<comment type="caution">
    <text evidence="3">The sequence shown here is derived from an EMBL/GenBank/DDBJ whole genome shotgun (WGS) entry which is preliminary data.</text>
</comment>
<dbReference type="RefSeq" id="WP_110796004.1">
    <property type="nucleotide sequence ID" value="NZ_KZ826484.1"/>
</dbReference>